<gene>
    <name evidence="7" type="ORF">HND93_15345</name>
</gene>
<organism evidence="7 8">
    <name type="scientific">Azospirillum oleiclasticum</name>
    <dbReference type="NCBI Taxonomy" id="2735135"/>
    <lineage>
        <taxon>Bacteria</taxon>
        <taxon>Pseudomonadati</taxon>
        <taxon>Pseudomonadota</taxon>
        <taxon>Alphaproteobacteria</taxon>
        <taxon>Rhodospirillales</taxon>
        <taxon>Azospirillaceae</taxon>
        <taxon>Azospirillum</taxon>
    </lineage>
</organism>
<keyword evidence="3" id="KW-0804">Transcription</keyword>
<evidence type="ECO:0000256" key="1">
    <source>
        <dbReference type="ARBA" id="ARBA00023015"/>
    </source>
</evidence>
<dbReference type="PANTHER" id="PTHR30055">
    <property type="entry name" value="HTH-TYPE TRANSCRIPTIONAL REGULATOR RUTR"/>
    <property type="match status" value="1"/>
</dbReference>
<reference evidence="7 8" key="1">
    <citation type="submission" date="2020-05" db="EMBL/GenBank/DDBJ databases">
        <title>Azospirillum oleiclasticum sp. nov, a nitrogen-fixing and heavy crude oil-emulsifying bacterium isolated from the crude oil of Yumen Oilfield.</title>
        <authorList>
            <person name="Wu D."/>
            <person name="Cai M."/>
            <person name="Zhang X."/>
        </authorList>
    </citation>
    <scope>NUCLEOTIDE SEQUENCE [LARGE SCALE GENOMIC DNA]</scope>
    <source>
        <strain evidence="7 8">ROY-1-1-2</strain>
    </source>
</reference>
<feature type="compositionally biased region" description="Polar residues" evidence="5">
    <location>
        <begin position="230"/>
        <end position="249"/>
    </location>
</feature>
<comment type="caution">
    <text evidence="7">The sequence shown here is derived from an EMBL/GenBank/DDBJ whole genome shotgun (WGS) entry which is preliminary data.</text>
</comment>
<dbReference type="EMBL" id="JABFDB010000010">
    <property type="protein sequence ID" value="NYZ21090.1"/>
    <property type="molecule type" value="Genomic_DNA"/>
</dbReference>
<dbReference type="Pfam" id="PF17926">
    <property type="entry name" value="TetR_C_21"/>
    <property type="match status" value="1"/>
</dbReference>
<evidence type="ECO:0000313" key="7">
    <source>
        <dbReference type="EMBL" id="NYZ21090.1"/>
    </source>
</evidence>
<feature type="compositionally biased region" description="Pro residues" evidence="5">
    <location>
        <begin position="22"/>
        <end position="32"/>
    </location>
</feature>
<keyword evidence="1" id="KW-0805">Transcription regulation</keyword>
<dbReference type="InterPro" id="IPR001647">
    <property type="entry name" value="HTH_TetR"/>
</dbReference>
<keyword evidence="2 4" id="KW-0238">DNA-binding</keyword>
<dbReference type="SUPFAM" id="SSF46689">
    <property type="entry name" value="Homeodomain-like"/>
    <property type="match status" value="1"/>
</dbReference>
<feature type="DNA-binding region" description="H-T-H motif" evidence="4">
    <location>
        <begin position="56"/>
        <end position="75"/>
    </location>
</feature>
<evidence type="ECO:0000256" key="5">
    <source>
        <dbReference type="SAM" id="MobiDB-lite"/>
    </source>
</evidence>
<dbReference type="PRINTS" id="PR00455">
    <property type="entry name" value="HTHTETR"/>
</dbReference>
<protein>
    <submittedName>
        <fullName evidence="7">TetR/AcrR family transcriptional regulator</fullName>
    </submittedName>
</protein>
<evidence type="ECO:0000313" key="8">
    <source>
        <dbReference type="Proteomes" id="UP000584642"/>
    </source>
</evidence>
<keyword evidence="8" id="KW-1185">Reference proteome</keyword>
<feature type="domain" description="HTH tetR-type" evidence="6">
    <location>
        <begin position="33"/>
        <end position="93"/>
    </location>
</feature>
<dbReference type="Pfam" id="PF00440">
    <property type="entry name" value="TetR_N"/>
    <property type="match status" value="1"/>
</dbReference>
<dbReference type="RefSeq" id="WP_180282857.1">
    <property type="nucleotide sequence ID" value="NZ_JABFDB010000010.1"/>
</dbReference>
<dbReference type="SUPFAM" id="SSF48498">
    <property type="entry name" value="Tetracyclin repressor-like, C-terminal domain"/>
    <property type="match status" value="1"/>
</dbReference>
<dbReference type="Proteomes" id="UP000584642">
    <property type="component" value="Unassembled WGS sequence"/>
</dbReference>
<dbReference type="Gene3D" id="1.10.357.10">
    <property type="entry name" value="Tetracycline Repressor, domain 2"/>
    <property type="match status" value="1"/>
</dbReference>
<evidence type="ECO:0000256" key="4">
    <source>
        <dbReference type="PROSITE-ProRule" id="PRU00335"/>
    </source>
</evidence>
<feature type="region of interest" description="Disordered" evidence="5">
    <location>
        <begin position="1"/>
        <end position="35"/>
    </location>
</feature>
<dbReference type="PANTHER" id="PTHR30055:SF234">
    <property type="entry name" value="HTH-TYPE TRANSCRIPTIONAL REGULATOR BETI"/>
    <property type="match status" value="1"/>
</dbReference>
<dbReference type="PROSITE" id="PS50977">
    <property type="entry name" value="HTH_TETR_2"/>
    <property type="match status" value="1"/>
</dbReference>
<dbReference type="InterPro" id="IPR009057">
    <property type="entry name" value="Homeodomain-like_sf"/>
</dbReference>
<dbReference type="InterPro" id="IPR050109">
    <property type="entry name" value="HTH-type_TetR-like_transc_reg"/>
</dbReference>
<dbReference type="InterPro" id="IPR041467">
    <property type="entry name" value="Sco4008_C"/>
</dbReference>
<evidence type="ECO:0000256" key="3">
    <source>
        <dbReference type="ARBA" id="ARBA00023163"/>
    </source>
</evidence>
<dbReference type="InterPro" id="IPR036271">
    <property type="entry name" value="Tet_transcr_reg_TetR-rel_C_sf"/>
</dbReference>
<evidence type="ECO:0000256" key="2">
    <source>
        <dbReference type="ARBA" id="ARBA00023125"/>
    </source>
</evidence>
<feature type="region of interest" description="Disordered" evidence="5">
    <location>
        <begin position="217"/>
        <end position="249"/>
    </location>
</feature>
<feature type="compositionally biased region" description="Basic residues" evidence="5">
    <location>
        <begin position="1"/>
        <end position="13"/>
    </location>
</feature>
<name>A0ABX2T9X9_9PROT</name>
<proteinExistence type="predicted"/>
<evidence type="ECO:0000259" key="6">
    <source>
        <dbReference type="PROSITE" id="PS50977"/>
    </source>
</evidence>
<accession>A0ABX2T9X9</accession>
<sequence length="249" mass="27464">MHHPRSVKARLPRRVVAVPDAAAPPKPAPSPAPSARDRILRAAEVEFAEHGRGGSSVRAIAQRAGCAQSLIHHYFPTKEDLWLAVGAGIADAFFHLEAPFLDDPRPDRESIRRGIRLYWRFWRDHPTAARIYLWRLLEGATPESLARDQRHHERSVAAFERAQAAGTLRTDLPAAMVMNILAGAILHFCFHGRQIVGAATESEEMLVEALMTLIQAPAPPAPEQAPSPSRNRQSTRGARTVTNRQQGTG</sequence>